<protein>
    <submittedName>
        <fullName evidence="2">Uncharacterized protein</fullName>
    </submittedName>
</protein>
<proteinExistence type="predicted"/>
<evidence type="ECO:0000313" key="2">
    <source>
        <dbReference type="EMBL" id="EJF52170.1"/>
    </source>
</evidence>
<evidence type="ECO:0000313" key="3">
    <source>
        <dbReference type="Proteomes" id="UP000005113"/>
    </source>
</evidence>
<organism evidence="2 3">
    <name type="scientific">Saprospira grandis DSM 2844</name>
    <dbReference type="NCBI Taxonomy" id="694433"/>
    <lineage>
        <taxon>Bacteria</taxon>
        <taxon>Pseudomonadati</taxon>
        <taxon>Bacteroidota</taxon>
        <taxon>Saprospiria</taxon>
        <taxon>Saprospirales</taxon>
        <taxon>Saprospiraceae</taxon>
        <taxon>Saprospira</taxon>
    </lineage>
</organism>
<accession>J1I0K0</accession>
<feature type="region of interest" description="Disordered" evidence="1">
    <location>
        <begin position="1"/>
        <end position="44"/>
    </location>
</feature>
<dbReference type="Proteomes" id="UP000005113">
    <property type="component" value="Unassembled WGS sequence"/>
</dbReference>
<dbReference type="AlphaFoldDB" id="J1I0K0"/>
<dbReference type="EMBL" id="JH719942">
    <property type="protein sequence ID" value="EJF52170.1"/>
    <property type="molecule type" value="Genomic_DNA"/>
</dbReference>
<dbReference type="HOGENOM" id="CLU_2425222_0_0_10"/>
<reference evidence="3" key="1">
    <citation type="journal article" date="2012" name="Stand. Genomic Sci.">
        <title>Permanent draft genome sequence of the gliding predator Saprospira grandis strain Sa g1 (= HR1).</title>
        <authorList>
            <person name="Mavromatis K."/>
            <person name="Chertkov O."/>
            <person name="Lapidus A."/>
            <person name="Nolan M."/>
            <person name="Lucas S."/>
            <person name="Tice H."/>
            <person name="Del Rio T.G."/>
            <person name="Cheng J.F."/>
            <person name="Han C."/>
            <person name="Tapia R."/>
            <person name="Bruce D."/>
            <person name="Goodwin L.A."/>
            <person name="Pitluck S."/>
            <person name="Huntemann M."/>
            <person name="Liolios K."/>
            <person name="Pagani I."/>
            <person name="Ivanova N."/>
            <person name="Mikhailova N."/>
            <person name="Pati A."/>
            <person name="Chen A."/>
            <person name="Palaniappan K."/>
            <person name="Land M."/>
            <person name="Brambilla E.M."/>
            <person name="Rohde M."/>
            <person name="Spring S."/>
            <person name="Goker M."/>
            <person name="Detter J.C."/>
            <person name="Bristow J."/>
            <person name="Eisen J.A."/>
            <person name="Markowitz V."/>
            <person name="Hugenholtz P."/>
            <person name="Kyrpides N.C."/>
            <person name="Klenk H.P."/>
            <person name="Woyke T."/>
        </authorList>
    </citation>
    <scope>NUCLEOTIDE SEQUENCE [LARGE SCALE GENOMIC DNA]</scope>
    <source>
        <strain evidence="3">DSM 2844</strain>
    </source>
</reference>
<name>J1I0K0_9BACT</name>
<gene>
    <name evidence="2" type="ORF">SapgrDRAFT_0424</name>
</gene>
<sequence length="91" mass="10296">MSRPSDAAGWPSGQTEAAKLAKGRADLRAPKRSACRRQEAPKNEYREERFGRIKNTHCRYVLWGDFLAAKLKKKKQPKGEGLYGEEGLKGY</sequence>
<evidence type="ECO:0000256" key="1">
    <source>
        <dbReference type="SAM" id="MobiDB-lite"/>
    </source>
</evidence>